<name>A0A7Y9I890_9ACTN</name>
<evidence type="ECO:0000259" key="6">
    <source>
        <dbReference type="SMART" id="SM00650"/>
    </source>
</evidence>
<dbReference type="Proteomes" id="UP000569914">
    <property type="component" value="Unassembled WGS sequence"/>
</dbReference>
<feature type="domain" description="Ribosomal RNA adenine methylase transferase N-terminal" evidence="6">
    <location>
        <begin position="21"/>
        <end position="186"/>
    </location>
</feature>
<dbReference type="PANTHER" id="PTHR11727:SF7">
    <property type="entry name" value="DIMETHYLADENOSINE TRANSFERASE-RELATED"/>
    <property type="match status" value="1"/>
</dbReference>
<comment type="similarity">
    <text evidence="5">Belongs to the class I-like SAM-binding methyltransferase superfamily. rRNA adenine N(6)-methyltransferase family.</text>
</comment>
<dbReference type="CDD" id="cd02440">
    <property type="entry name" value="AdoMet_MTases"/>
    <property type="match status" value="1"/>
</dbReference>
<protein>
    <submittedName>
        <fullName evidence="7">16S rRNA (Adenine1518-N6/adenine1519-N6)-dimethyltransferase</fullName>
        <ecNumber evidence="7">2.1.1.182</ecNumber>
    </submittedName>
</protein>
<keyword evidence="8" id="KW-1185">Reference proteome</keyword>
<comment type="caution">
    <text evidence="7">The sequence shown here is derived from an EMBL/GenBank/DDBJ whole genome shotgun (WGS) entry which is preliminary data.</text>
</comment>
<dbReference type="EC" id="2.1.1.182" evidence="7"/>
<evidence type="ECO:0000256" key="5">
    <source>
        <dbReference type="PROSITE-ProRule" id="PRU01026"/>
    </source>
</evidence>
<feature type="binding site" evidence="5">
    <location>
        <position position="63"/>
    </location>
    <ligand>
        <name>S-adenosyl-L-methionine</name>
        <dbReference type="ChEBI" id="CHEBI:59789"/>
    </ligand>
</feature>
<evidence type="ECO:0000313" key="7">
    <source>
        <dbReference type="EMBL" id="NYE72037.1"/>
    </source>
</evidence>
<dbReference type="GO" id="GO:0052908">
    <property type="term" value="F:16S rRNA (adenine(1518)-N(6)/adenine(1519)-N(6))-dimethyltransferase activity"/>
    <property type="evidence" value="ECO:0007669"/>
    <property type="project" value="UniProtKB-EC"/>
</dbReference>
<dbReference type="Pfam" id="PF00398">
    <property type="entry name" value="RrnaAD"/>
    <property type="match status" value="1"/>
</dbReference>
<dbReference type="SUPFAM" id="SSF53335">
    <property type="entry name" value="S-adenosyl-L-methionine-dependent methyltransferases"/>
    <property type="match status" value="1"/>
</dbReference>
<dbReference type="InterPro" id="IPR001737">
    <property type="entry name" value="KsgA/Erm"/>
</dbReference>
<evidence type="ECO:0000256" key="3">
    <source>
        <dbReference type="ARBA" id="ARBA00022691"/>
    </source>
</evidence>
<dbReference type="GO" id="GO:0003723">
    <property type="term" value="F:RNA binding"/>
    <property type="evidence" value="ECO:0007669"/>
    <property type="project" value="UniProtKB-UniRule"/>
</dbReference>
<dbReference type="EMBL" id="JACCBU010000001">
    <property type="protein sequence ID" value="NYE72037.1"/>
    <property type="molecule type" value="Genomic_DNA"/>
</dbReference>
<dbReference type="RefSeq" id="WP_179752594.1">
    <property type="nucleotide sequence ID" value="NZ_JACCBU010000001.1"/>
</dbReference>
<keyword evidence="1 5" id="KW-0489">Methyltransferase</keyword>
<keyword evidence="2 5" id="KW-0808">Transferase</keyword>
<dbReference type="PANTHER" id="PTHR11727">
    <property type="entry name" value="DIMETHYLADENOSINE TRANSFERASE"/>
    <property type="match status" value="1"/>
</dbReference>
<sequence>MPAHPYPLDPDLDQHLLDPGLAADLVAGAELTRDDVVLDIGAGTGALTAAILRQRPRAVIAVEPDPRCLASLANLPCLDLRAGRIQDIDPASLTAVTMVIANPPFSALHHVIGLARRLPRLRAVELCVGRRWAEAATAGPADPHYSAITLDVSARFSIAVARRVPGSAFTPPIATPAAWLRLVPLARPDPLLLSLADAVRARAGLRLKDWLRSPAANRQPQRDRMLKLRADPFVRGLQQRRLSALTKAELARLVRHLQEGQC</sequence>
<organism evidence="7 8">
    <name type="scientific">Microlunatus parietis</name>
    <dbReference type="NCBI Taxonomy" id="682979"/>
    <lineage>
        <taxon>Bacteria</taxon>
        <taxon>Bacillati</taxon>
        <taxon>Actinomycetota</taxon>
        <taxon>Actinomycetes</taxon>
        <taxon>Propionibacteriales</taxon>
        <taxon>Propionibacteriaceae</taxon>
        <taxon>Microlunatus</taxon>
    </lineage>
</organism>
<dbReference type="AlphaFoldDB" id="A0A7Y9I890"/>
<dbReference type="PROSITE" id="PS51689">
    <property type="entry name" value="SAM_RNA_A_N6_MT"/>
    <property type="match status" value="1"/>
</dbReference>
<dbReference type="InterPro" id="IPR029063">
    <property type="entry name" value="SAM-dependent_MTases_sf"/>
</dbReference>
<evidence type="ECO:0000313" key="8">
    <source>
        <dbReference type="Proteomes" id="UP000569914"/>
    </source>
</evidence>
<evidence type="ECO:0000256" key="4">
    <source>
        <dbReference type="ARBA" id="ARBA00022884"/>
    </source>
</evidence>
<comment type="caution">
    <text evidence="5">Lacks conserved residue(s) required for the propagation of feature annotation.</text>
</comment>
<proteinExistence type="inferred from homology"/>
<feature type="binding site" evidence="5">
    <location>
        <position position="102"/>
    </location>
    <ligand>
        <name>S-adenosyl-L-methionine</name>
        <dbReference type="ChEBI" id="CHEBI:59789"/>
    </ligand>
</feature>
<evidence type="ECO:0000256" key="1">
    <source>
        <dbReference type="ARBA" id="ARBA00022603"/>
    </source>
</evidence>
<feature type="binding site" evidence="5">
    <location>
        <position position="41"/>
    </location>
    <ligand>
        <name>S-adenosyl-L-methionine</name>
        <dbReference type="ChEBI" id="CHEBI:59789"/>
    </ligand>
</feature>
<dbReference type="InterPro" id="IPR020596">
    <property type="entry name" value="rRNA_Ade_Mease_Trfase_CS"/>
</dbReference>
<dbReference type="Gene3D" id="3.40.50.150">
    <property type="entry name" value="Vaccinia Virus protein VP39"/>
    <property type="match status" value="1"/>
</dbReference>
<gene>
    <name evidence="7" type="ORF">BKA15_003366</name>
</gene>
<dbReference type="PROSITE" id="PS01131">
    <property type="entry name" value="RRNA_A_DIMETH"/>
    <property type="match status" value="1"/>
</dbReference>
<feature type="binding site" evidence="5">
    <location>
        <position position="16"/>
    </location>
    <ligand>
        <name>S-adenosyl-L-methionine</name>
        <dbReference type="ChEBI" id="CHEBI:59789"/>
    </ligand>
</feature>
<accession>A0A7Y9I890</accession>
<keyword evidence="4 5" id="KW-0694">RNA-binding</keyword>
<dbReference type="InterPro" id="IPR020598">
    <property type="entry name" value="rRNA_Ade_methylase_Trfase_N"/>
</dbReference>
<reference evidence="7 8" key="1">
    <citation type="submission" date="2020-07" db="EMBL/GenBank/DDBJ databases">
        <title>Sequencing the genomes of 1000 actinobacteria strains.</title>
        <authorList>
            <person name="Klenk H.-P."/>
        </authorList>
    </citation>
    <scope>NUCLEOTIDE SEQUENCE [LARGE SCALE GENOMIC DNA]</scope>
    <source>
        <strain evidence="7 8">DSM 22083</strain>
    </source>
</reference>
<keyword evidence="3 5" id="KW-0949">S-adenosyl-L-methionine</keyword>
<dbReference type="SMART" id="SM00650">
    <property type="entry name" value="rADc"/>
    <property type="match status" value="1"/>
</dbReference>
<evidence type="ECO:0000256" key="2">
    <source>
        <dbReference type="ARBA" id="ARBA00022679"/>
    </source>
</evidence>